<dbReference type="InterPro" id="IPR023696">
    <property type="entry name" value="Ureohydrolase_dom_sf"/>
</dbReference>
<sequence length="341" mass="37055">MRIYYSEDHKLRDAKTELFGGELVPPFEAPFRAEWILAAVKEAGFLDVVAPERHGLDVALKLHAPDYLDFLETAWSRWVADGYRGEAIPACFPARRMRQHPPRDIDGALGYYSFAAETAITEGTYAAARAAMDCAISAADHIHAGSRAAFALCRPPGHHAAIDLYGGYSFINNAACAAQRLRDYGAQKVAVLDVDFHHGNGTQDIFYERGDVYFASLHGDPVEAFPHFLGFADEEGAGAGLGTTKNYPLPRGTLFDAWSGAMADALSRIEAFGAEALVVSLGVDTFERDPISFFELKSEDYLRMGEALRRTGLPVVVCMEGGYGVPEIGLNVANVLRGISG</sequence>
<dbReference type="PRINTS" id="PR01270">
    <property type="entry name" value="HDASUPER"/>
</dbReference>
<keyword evidence="5" id="KW-0862">Zinc</keyword>
<reference evidence="7" key="1">
    <citation type="submission" date="2022-06" db="EMBL/GenBank/DDBJ databases">
        <title>Physiological and biochemical characterization and genomic elucidation of a strain of the genus Ensifer adhaerens M8 that combines arsenic oxidation and chromium reduction.</title>
        <authorList>
            <person name="Li X."/>
            <person name="Yu c."/>
        </authorList>
    </citation>
    <scope>NUCLEOTIDE SEQUENCE</scope>
    <source>
        <strain evidence="7">M8</strain>
    </source>
</reference>
<evidence type="ECO:0000259" key="6">
    <source>
        <dbReference type="Pfam" id="PF00850"/>
    </source>
</evidence>
<dbReference type="GO" id="GO:0004407">
    <property type="term" value="F:histone deacetylase activity"/>
    <property type="evidence" value="ECO:0007669"/>
    <property type="project" value="TreeGrafter"/>
</dbReference>
<comment type="similarity">
    <text evidence="2">Belongs to the histone deacetylase family.</text>
</comment>
<dbReference type="PANTHER" id="PTHR10625:SF17">
    <property type="entry name" value="HISTONE DEACETYLASE 8"/>
    <property type="match status" value="1"/>
</dbReference>
<feature type="domain" description="Histone deacetylase" evidence="6">
    <location>
        <begin position="28"/>
        <end position="337"/>
    </location>
</feature>
<dbReference type="AlphaFoldDB" id="A0A9Q8Y774"/>
<evidence type="ECO:0000313" key="8">
    <source>
        <dbReference type="Proteomes" id="UP001055460"/>
    </source>
</evidence>
<comment type="cofactor">
    <cofactor evidence="1">
        <name>Zn(2+)</name>
        <dbReference type="ChEBI" id="CHEBI:29105"/>
    </cofactor>
</comment>
<evidence type="ECO:0000256" key="3">
    <source>
        <dbReference type="ARBA" id="ARBA00022723"/>
    </source>
</evidence>
<dbReference type="SUPFAM" id="SSF52768">
    <property type="entry name" value="Arginase/deacetylase"/>
    <property type="match status" value="1"/>
</dbReference>
<dbReference type="CDD" id="cd10001">
    <property type="entry name" value="HDAC_classII_APAH"/>
    <property type="match status" value="1"/>
</dbReference>
<evidence type="ECO:0000256" key="5">
    <source>
        <dbReference type="ARBA" id="ARBA00022833"/>
    </source>
</evidence>
<evidence type="ECO:0000256" key="4">
    <source>
        <dbReference type="ARBA" id="ARBA00022801"/>
    </source>
</evidence>
<dbReference type="GO" id="GO:0046872">
    <property type="term" value="F:metal ion binding"/>
    <property type="evidence" value="ECO:0007669"/>
    <property type="project" value="UniProtKB-KW"/>
</dbReference>
<dbReference type="Pfam" id="PF00850">
    <property type="entry name" value="Hist_deacetyl"/>
    <property type="match status" value="1"/>
</dbReference>
<evidence type="ECO:0000256" key="2">
    <source>
        <dbReference type="ARBA" id="ARBA00005947"/>
    </source>
</evidence>
<dbReference type="Gene3D" id="3.40.800.20">
    <property type="entry name" value="Histone deacetylase domain"/>
    <property type="match status" value="1"/>
</dbReference>
<name>A0A9Q8Y774_ENSAD</name>
<protein>
    <submittedName>
        <fullName evidence="7">Histone deacetylase family protein</fullName>
    </submittedName>
</protein>
<dbReference type="RefSeq" id="WP_090296256.1">
    <property type="nucleotide sequence ID" value="NZ_CAXURO020000001.1"/>
</dbReference>
<proteinExistence type="inferred from homology"/>
<gene>
    <name evidence="7" type="ORF">NE863_18725</name>
</gene>
<dbReference type="GO" id="GO:0016787">
    <property type="term" value="F:hydrolase activity"/>
    <property type="evidence" value="ECO:0007669"/>
    <property type="project" value="UniProtKB-KW"/>
</dbReference>
<dbReference type="PANTHER" id="PTHR10625">
    <property type="entry name" value="HISTONE DEACETYLASE HDAC1-RELATED"/>
    <property type="match status" value="1"/>
</dbReference>
<evidence type="ECO:0000256" key="1">
    <source>
        <dbReference type="ARBA" id="ARBA00001947"/>
    </source>
</evidence>
<dbReference type="InterPro" id="IPR037138">
    <property type="entry name" value="His_deacetylse_dom_sf"/>
</dbReference>
<keyword evidence="4" id="KW-0378">Hydrolase</keyword>
<keyword evidence="3" id="KW-0479">Metal-binding</keyword>
<dbReference type="Proteomes" id="UP001055460">
    <property type="component" value="Chromosome"/>
</dbReference>
<dbReference type="GO" id="GO:0040029">
    <property type="term" value="P:epigenetic regulation of gene expression"/>
    <property type="evidence" value="ECO:0007669"/>
    <property type="project" value="TreeGrafter"/>
</dbReference>
<evidence type="ECO:0000313" key="7">
    <source>
        <dbReference type="EMBL" id="USJ23281.1"/>
    </source>
</evidence>
<accession>A0A9Q8Y774</accession>
<organism evidence="7 8">
    <name type="scientific">Ensifer adhaerens</name>
    <name type="common">Sinorhizobium morelense</name>
    <dbReference type="NCBI Taxonomy" id="106592"/>
    <lineage>
        <taxon>Bacteria</taxon>
        <taxon>Pseudomonadati</taxon>
        <taxon>Pseudomonadota</taxon>
        <taxon>Alphaproteobacteria</taxon>
        <taxon>Hyphomicrobiales</taxon>
        <taxon>Rhizobiaceae</taxon>
        <taxon>Sinorhizobium/Ensifer group</taxon>
        <taxon>Ensifer</taxon>
    </lineage>
</organism>
<dbReference type="InterPro" id="IPR023801">
    <property type="entry name" value="His_deacetylse_dom"/>
</dbReference>
<dbReference type="OrthoDB" id="9808367at2"/>
<dbReference type="EMBL" id="CP098807">
    <property type="protein sequence ID" value="USJ23281.1"/>
    <property type="molecule type" value="Genomic_DNA"/>
</dbReference>
<dbReference type="InterPro" id="IPR000286">
    <property type="entry name" value="HDACs"/>
</dbReference>